<feature type="signal peptide" evidence="4">
    <location>
        <begin position="1"/>
        <end position="22"/>
    </location>
</feature>
<evidence type="ECO:0000313" key="6">
    <source>
        <dbReference type="Proteomes" id="UP000093111"/>
    </source>
</evidence>
<accession>A0A1C7P4I0</accession>
<evidence type="ECO:0000256" key="2">
    <source>
        <dbReference type="RuleBase" id="RU004328"/>
    </source>
</evidence>
<dbReference type="GO" id="GO:0006401">
    <property type="term" value="P:RNA catabolic process"/>
    <property type="evidence" value="ECO:0007669"/>
    <property type="project" value="TreeGrafter"/>
</dbReference>
<dbReference type="Pfam" id="PF00445">
    <property type="entry name" value="Ribonuclease_T2"/>
    <property type="match status" value="1"/>
</dbReference>
<dbReference type="GO" id="GO:0033897">
    <property type="term" value="F:ribonuclease T2 activity"/>
    <property type="evidence" value="ECO:0007669"/>
    <property type="project" value="InterPro"/>
</dbReference>
<name>A0A1C7P4I0_9HYPH</name>
<dbReference type="STRING" id="1612624.ADU59_07420"/>
<dbReference type="PANTHER" id="PTHR11240">
    <property type="entry name" value="RIBONUCLEASE T2"/>
    <property type="match status" value="1"/>
</dbReference>
<dbReference type="GO" id="GO:0003723">
    <property type="term" value="F:RNA binding"/>
    <property type="evidence" value="ECO:0007669"/>
    <property type="project" value="InterPro"/>
</dbReference>
<evidence type="ECO:0000256" key="4">
    <source>
        <dbReference type="SAM" id="SignalP"/>
    </source>
</evidence>
<dbReference type="PROSITE" id="PS00530">
    <property type="entry name" value="RNASE_T2_1"/>
    <property type="match status" value="1"/>
</dbReference>
<gene>
    <name evidence="5" type="ORF">ADU59_07420</name>
</gene>
<dbReference type="CDD" id="cd01062">
    <property type="entry name" value="RNase_T2_prok"/>
    <property type="match status" value="1"/>
</dbReference>
<dbReference type="PANTHER" id="PTHR11240:SF22">
    <property type="entry name" value="RIBONUCLEASE T2"/>
    <property type="match status" value="1"/>
</dbReference>
<dbReference type="InterPro" id="IPR018188">
    <property type="entry name" value="RNase_T2_His_AS_1"/>
</dbReference>
<comment type="similarity">
    <text evidence="1 2">Belongs to the RNase T2 family.</text>
</comment>
<reference evidence="5 6" key="1">
    <citation type="journal article" date="2016" name="Syst. Appl. Microbiol.">
        <title>Pararhizobium polonicum sp. nov. isolated from tumors on stone fruit rootstocks.</title>
        <authorList>
            <person name="Pulawska J."/>
            <person name="Kuzmanovic N."/>
            <person name="Willems A."/>
            <person name="Pothier J.F."/>
        </authorList>
    </citation>
    <scope>NUCLEOTIDE SEQUENCE [LARGE SCALE GENOMIC DNA]</scope>
    <source>
        <strain evidence="5 6">F5.1</strain>
    </source>
</reference>
<feature type="chain" id="PRO_5008890242" evidence="4">
    <location>
        <begin position="23"/>
        <end position="252"/>
    </location>
</feature>
<dbReference type="OrthoDB" id="4720638at2"/>
<keyword evidence="6" id="KW-1185">Reference proteome</keyword>
<sequence length="252" mass="27040">MGLVAVTGAISGFRRIALPLLAALLLAACNGESDAQKAPQNANTPIAGNSTQTPSRLPPVPLGSGFDFYVLSLSWSPSWCIENDPSGRTEQCDPGNSHGFIVHGLWPQNEQGYPEFCRTREPDRVPETLGRTLFDIMPSMGLIGHEWRKHGSCSGLSQKDYFAVIRAAWQRVAIPPALQSVASHQRTSAADIETALTTANPGLRTDAMAVTCAAGRVDEVRICLNKDLSFRACGEIDRAGCKVKSLSLPPTP</sequence>
<organism evidence="5 6">
    <name type="scientific">Pararhizobium polonicum</name>
    <dbReference type="NCBI Taxonomy" id="1612624"/>
    <lineage>
        <taxon>Bacteria</taxon>
        <taxon>Pseudomonadati</taxon>
        <taxon>Pseudomonadota</taxon>
        <taxon>Alphaproteobacteria</taxon>
        <taxon>Hyphomicrobiales</taxon>
        <taxon>Rhizobiaceae</taxon>
        <taxon>Rhizobium/Agrobacterium group</taxon>
        <taxon>Pararhizobium</taxon>
    </lineage>
</organism>
<dbReference type="InterPro" id="IPR001568">
    <property type="entry name" value="RNase_T2-like"/>
</dbReference>
<dbReference type="PATRIC" id="fig|1612624.7.peg.1564"/>
<evidence type="ECO:0000313" key="5">
    <source>
        <dbReference type="EMBL" id="OBZ96182.1"/>
    </source>
</evidence>
<dbReference type="Gene3D" id="3.90.730.10">
    <property type="entry name" value="Ribonuclease T2-like"/>
    <property type="match status" value="1"/>
</dbReference>
<feature type="compositionally biased region" description="Polar residues" evidence="3">
    <location>
        <begin position="38"/>
        <end position="55"/>
    </location>
</feature>
<dbReference type="Proteomes" id="UP000093111">
    <property type="component" value="Unassembled WGS sequence"/>
</dbReference>
<dbReference type="RefSeq" id="WP_083198161.1">
    <property type="nucleotide sequence ID" value="NZ_LGLV01000005.1"/>
</dbReference>
<evidence type="ECO:0000256" key="3">
    <source>
        <dbReference type="SAM" id="MobiDB-lite"/>
    </source>
</evidence>
<dbReference type="AlphaFoldDB" id="A0A1C7P4I0"/>
<dbReference type="SUPFAM" id="SSF55895">
    <property type="entry name" value="Ribonuclease Rh-like"/>
    <property type="match status" value="1"/>
</dbReference>
<dbReference type="InterPro" id="IPR036430">
    <property type="entry name" value="RNase_T2-like_sf"/>
</dbReference>
<keyword evidence="4" id="KW-0732">Signal</keyword>
<evidence type="ECO:0000256" key="1">
    <source>
        <dbReference type="ARBA" id="ARBA00007469"/>
    </source>
</evidence>
<feature type="region of interest" description="Disordered" evidence="3">
    <location>
        <begin position="36"/>
        <end position="57"/>
    </location>
</feature>
<proteinExistence type="inferred from homology"/>
<dbReference type="InterPro" id="IPR039378">
    <property type="entry name" value="RNase_T2_prok"/>
</dbReference>
<protein>
    <submittedName>
        <fullName evidence="5">Ribonuclease</fullName>
    </submittedName>
</protein>
<comment type="caution">
    <text evidence="5">The sequence shown here is derived from an EMBL/GenBank/DDBJ whole genome shotgun (WGS) entry which is preliminary data.</text>
</comment>
<dbReference type="EMBL" id="LGLV01000005">
    <property type="protein sequence ID" value="OBZ96182.1"/>
    <property type="molecule type" value="Genomic_DNA"/>
</dbReference>